<dbReference type="Proteomes" id="UP001439008">
    <property type="component" value="Unassembled WGS sequence"/>
</dbReference>
<dbReference type="PROSITE" id="PS50923">
    <property type="entry name" value="SUSHI"/>
    <property type="match status" value="1"/>
</dbReference>
<dbReference type="InterPro" id="IPR000436">
    <property type="entry name" value="Sushi_SCR_CCP_dom"/>
</dbReference>
<dbReference type="Gene3D" id="2.10.70.10">
    <property type="entry name" value="Complement Module, domain 1"/>
    <property type="match status" value="1"/>
</dbReference>
<comment type="caution">
    <text evidence="3">The sequence shown here is derived from an EMBL/GenBank/DDBJ whole genome shotgun (WGS) entry which is preliminary data.</text>
</comment>
<proteinExistence type="predicted"/>
<organism evidence="3 4">
    <name type="scientific">Bonamia ostreae</name>
    <dbReference type="NCBI Taxonomy" id="126728"/>
    <lineage>
        <taxon>Eukaryota</taxon>
        <taxon>Sar</taxon>
        <taxon>Rhizaria</taxon>
        <taxon>Endomyxa</taxon>
        <taxon>Ascetosporea</taxon>
        <taxon>Haplosporida</taxon>
        <taxon>Bonamia</taxon>
    </lineage>
</organism>
<dbReference type="Gene3D" id="2.20.28.230">
    <property type="match status" value="1"/>
</dbReference>
<dbReference type="EMBL" id="JBDODL010000240">
    <property type="protein sequence ID" value="MES1919255.1"/>
    <property type="molecule type" value="Genomic_DNA"/>
</dbReference>
<keyword evidence="1" id="KW-1015">Disulfide bond</keyword>
<reference evidence="3 4" key="1">
    <citation type="journal article" date="2024" name="BMC Biol.">
        <title>Comparative genomics of Ascetosporea gives new insight into the evolutionary basis for animal parasitism in Rhizaria.</title>
        <authorList>
            <person name="Hiltunen Thoren M."/>
            <person name="Onut-Brannstrom I."/>
            <person name="Alfjorden A."/>
            <person name="Peckova H."/>
            <person name="Swords F."/>
            <person name="Hooper C."/>
            <person name="Holzer A.S."/>
            <person name="Bass D."/>
            <person name="Burki F."/>
        </authorList>
    </citation>
    <scope>NUCLEOTIDE SEQUENCE [LARGE SCALE GENOMIC DNA]</scope>
    <source>
        <strain evidence="3">20-A016</strain>
    </source>
</reference>
<evidence type="ECO:0000313" key="4">
    <source>
        <dbReference type="Proteomes" id="UP001439008"/>
    </source>
</evidence>
<evidence type="ECO:0000313" key="3">
    <source>
        <dbReference type="EMBL" id="MES1919255.1"/>
    </source>
</evidence>
<protein>
    <recommendedName>
        <fullName evidence="2">Sushi domain-containing protein</fullName>
    </recommendedName>
</protein>
<accession>A0ABV2AHW0</accession>
<gene>
    <name evidence="3" type="ORF">MHBO_001114</name>
</gene>
<sequence>MENFCPPLSNGDWGTVDVGDASLGTILKIDCKKNFSHVKESAECAIIEGKGQWANGAVQCYRKPNYEINSVLIFDCIEHFVPPSKETVCVFNEVKQKLEWNGETNCTAINEYCPSIPEGDWGSVDVGDRSIGTNLKYSCCEGYNKPFNQPVTCREDVNGGSWYPSNGTECQMIKGCKNFEKRALFGHSYANNAIVGDQVYIKCAYGFDLPDKIAVCVKMNDLFEYWSGENECIAIEMYNGGH</sequence>
<keyword evidence="4" id="KW-1185">Reference proteome</keyword>
<evidence type="ECO:0000259" key="2">
    <source>
        <dbReference type="PROSITE" id="PS50923"/>
    </source>
</evidence>
<evidence type="ECO:0000256" key="1">
    <source>
        <dbReference type="ARBA" id="ARBA00023157"/>
    </source>
</evidence>
<feature type="domain" description="Sushi" evidence="2">
    <location>
        <begin position="104"/>
        <end position="172"/>
    </location>
</feature>
<name>A0ABV2AHW0_9EUKA</name>